<name>A0A2S0N8M9_9HYPH</name>
<keyword evidence="3" id="KW-1185">Reference proteome</keyword>
<protein>
    <submittedName>
        <fullName evidence="2">DUF2232 domain-containing protein</fullName>
    </submittedName>
</protein>
<dbReference type="OrthoDB" id="7335270at2"/>
<keyword evidence="1" id="KW-0812">Transmembrane</keyword>
<dbReference type="RefSeq" id="WP_106747849.1">
    <property type="nucleotide sequence ID" value="NZ_CP027668.1"/>
</dbReference>
<dbReference type="Proteomes" id="UP000237889">
    <property type="component" value="Chromosome"/>
</dbReference>
<keyword evidence="1" id="KW-1133">Transmembrane helix</keyword>
<proteinExistence type="predicted"/>
<gene>
    <name evidence="2" type="ORF">C6569_05270</name>
</gene>
<feature type="transmembrane region" description="Helical" evidence="1">
    <location>
        <begin position="35"/>
        <end position="64"/>
    </location>
</feature>
<evidence type="ECO:0000256" key="1">
    <source>
        <dbReference type="SAM" id="Phobius"/>
    </source>
</evidence>
<dbReference type="AlphaFoldDB" id="A0A2S0N8M9"/>
<feature type="transmembrane region" description="Helical" evidence="1">
    <location>
        <begin position="71"/>
        <end position="91"/>
    </location>
</feature>
<accession>A0A2S0N8M9</accession>
<dbReference type="InterPro" id="IPR018710">
    <property type="entry name" value="DUF2232"/>
</dbReference>
<evidence type="ECO:0000313" key="2">
    <source>
        <dbReference type="EMBL" id="AVO44519.1"/>
    </source>
</evidence>
<evidence type="ECO:0000313" key="3">
    <source>
        <dbReference type="Proteomes" id="UP000237889"/>
    </source>
</evidence>
<feature type="transmembrane region" description="Helical" evidence="1">
    <location>
        <begin position="164"/>
        <end position="184"/>
    </location>
</feature>
<sequence length="314" mass="33108">MGPTLAIAFGAGLASALLFATLASGSPMALILFYFAALPVLIAGLGWGHYAGAFAGTIGALALSVALRSQFGLFFFFSIGLPAWVLTYAALSLRPAPREDDPQAVEWMPAGMILTLVGACAVLLTLFAIVALYGLDYTAFQASIRQAVGRTLDQMRAGNTDREALVALMAAAVPVAAAVVWTFVTTINLYFAGRIVRASGRLIRPWPDLPSLKLPKWTSLVLLAGSIGSFASGFPGQLAAIMLAVGLAIYALQGFALAHDITRGWGMRGFALGLLYALTFVIGWPMIFVALAGLADVLFDIRARRKPPAPPFNT</sequence>
<feature type="transmembrane region" description="Helical" evidence="1">
    <location>
        <begin position="270"/>
        <end position="299"/>
    </location>
</feature>
<dbReference type="KEGG" id="phr:C6569_05270"/>
<keyword evidence="1" id="KW-0472">Membrane</keyword>
<organism evidence="2 3">
    <name type="scientific">Phreatobacter cathodiphilus</name>
    <dbReference type="NCBI Taxonomy" id="1868589"/>
    <lineage>
        <taxon>Bacteria</taxon>
        <taxon>Pseudomonadati</taxon>
        <taxon>Pseudomonadota</taxon>
        <taxon>Alphaproteobacteria</taxon>
        <taxon>Hyphomicrobiales</taxon>
        <taxon>Phreatobacteraceae</taxon>
        <taxon>Phreatobacter</taxon>
    </lineage>
</organism>
<dbReference type="EMBL" id="CP027668">
    <property type="protein sequence ID" value="AVO44519.1"/>
    <property type="molecule type" value="Genomic_DNA"/>
</dbReference>
<dbReference type="Pfam" id="PF09991">
    <property type="entry name" value="DUF2232"/>
    <property type="match status" value="1"/>
</dbReference>
<feature type="transmembrane region" description="Helical" evidence="1">
    <location>
        <begin position="238"/>
        <end position="258"/>
    </location>
</feature>
<reference evidence="2 3" key="1">
    <citation type="submission" date="2018-03" db="EMBL/GenBank/DDBJ databases">
        <title>Genome sequencing of Phreatobacter sp.</title>
        <authorList>
            <person name="Kim S.-J."/>
            <person name="Heo J."/>
            <person name="Kwon S.-W."/>
        </authorList>
    </citation>
    <scope>NUCLEOTIDE SEQUENCE [LARGE SCALE GENOMIC DNA]</scope>
    <source>
        <strain evidence="2 3">S-12</strain>
    </source>
</reference>
<feature type="transmembrane region" description="Helical" evidence="1">
    <location>
        <begin position="111"/>
        <end position="135"/>
    </location>
</feature>